<sequence>MASTSIDPLDVPPYLVEPLIPSITVGKVTCAQALGSEIYVGCSNGELLRYAMQADDSSKLESYSLLSRQSLPNEKAINEIVLVPYLSRALILCDHQIHFYTLPSLDPVPNVKPIRNVVTFAVDQQHLQRPAPSFAEPSTKLSPVEFCVIKRSSIALYSLQDRLFYQKEIPFQQGATLARRTGRYLCVADREFYNMIDLQSASMFQLLPLSQAFDNPAPVKPFITVISENEFLLLSWTGATTLGVFITGEGDPVRGTLEWPSHPEALCLDYPYITTLLPNGTIEIHSVETQAIIQVVSAPANMEDRERVTLVACMGGYMVSSSQRSDKMRMKKVKLVRRAQATPSSDGSSNSDSQGNEGSAEDIVATDT</sequence>
<evidence type="ECO:0000313" key="1">
    <source>
        <dbReference type="EMBL" id="KAH7919306.1"/>
    </source>
</evidence>
<protein>
    <submittedName>
        <fullName evidence="1">Uncharacterized protein</fullName>
    </submittedName>
</protein>
<evidence type="ECO:0000313" key="2">
    <source>
        <dbReference type="Proteomes" id="UP000790709"/>
    </source>
</evidence>
<comment type="caution">
    <text evidence="1">The sequence shown here is derived from an EMBL/GenBank/DDBJ whole genome shotgun (WGS) entry which is preliminary data.</text>
</comment>
<reference evidence="1" key="1">
    <citation type="journal article" date="2021" name="New Phytol.">
        <title>Evolutionary innovations through gain and loss of genes in the ectomycorrhizal Boletales.</title>
        <authorList>
            <person name="Wu G."/>
            <person name="Miyauchi S."/>
            <person name="Morin E."/>
            <person name="Kuo A."/>
            <person name="Drula E."/>
            <person name="Varga T."/>
            <person name="Kohler A."/>
            <person name="Feng B."/>
            <person name="Cao Y."/>
            <person name="Lipzen A."/>
            <person name="Daum C."/>
            <person name="Hundley H."/>
            <person name="Pangilinan J."/>
            <person name="Johnson J."/>
            <person name="Barry K."/>
            <person name="LaButti K."/>
            <person name="Ng V."/>
            <person name="Ahrendt S."/>
            <person name="Min B."/>
            <person name="Choi I.G."/>
            <person name="Park H."/>
            <person name="Plett J.M."/>
            <person name="Magnuson J."/>
            <person name="Spatafora J.W."/>
            <person name="Nagy L.G."/>
            <person name="Henrissat B."/>
            <person name="Grigoriev I.V."/>
            <person name="Yang Z.L."/>
            <person name="Xu J."/>
            <person name="Martin F.M."/>
        </authorList>
    </citation>
    <scope>NUCLEOTIDE SEQUENCE</scope>
    <source>
        <strain evidence="1">KUC20120723A-06</strain>
    </source>
</reference>
<dbReference type="Proteomes" id="UP000790709">
    <property type="component" value="Unassembled WGS sequence"/>
</dbReference>
<gene>
    <name evidence="1" type="ORF">BV22DRAFT_1199569</name>
</gene>
<keyword evidence="2" id="KW-1185">Reference proteome</keyword>
<proteinExistence type="predicted"/>
<name>A0ACB8B290_9AGAM</name>
<organism evidence="1 2">
    <name type="scientific">Leucogyrophana mollusca</name>
    <dbReference type="NCBI Taxonomy" id="85980"/>
    <lineage>
        <taxon>Eukaryota</taxon>
        <taxon>Fungi</taxon>
        <taxon>Dikarya</taxon>
        <taxon>Basidiomycota</taxon>
        <taxon>Agaricomycotina</taxon>
        <taxon>Agaricomycetes</taxon>
        <taxon>Agaricomycetidae</taxon>
        <taxon>Boletales</taxon>
        <taxon>Boletales incertae sedis</taxon>
        <taxon>Leucogyrophana</taxon>
    </lineage>
</organism>
<dbReference type="EMBL" id="MU266673">
    <property type="protein sequence ID" value="KAH7919306.1"/>
    <property type="molecule type" value="Genomic_DNA"/>
</dbReference>
<accession>A0ACB8B290</accession>